<reference evidence="1" key="1">
    <citation type="submission" date="2023-10" db="EMBL/GenBank/DDBJ databases">
        <authorList>
            <person name="Rodriguez Cubillos JULIANA M."/>
            <person name="De Vega J."/>
        </authorList>
    </citation>
    <scope>NUCLEOTIDE SEQUENCE</scope>
</reference>
<keyword evidence="2" id="KW-1185">Reference proteome</keyword>
<evidence type="ECO:0000313" key="2">
    <source>
        <dbReference type="Proteomes" id="UP001177021"/>
    </source>
</evidence>
<sequence length="372" mass="41736">MAWRRVLITQATRHQSELAKLKPLFHKRGNRLLSSHERFQSSFLGNLSRRLLGGLHDETSQQNNPEAVIREFESQSSLHANPEALSQYVRALVKLDRLDQSQFLLNTLQRGLGMNEEVKPIVESNITFKDVIGAYYPKKELKEIVEYLRDPECCARLGKMIPKGYLLAGPTGTGKTMLARAVAGEAGVPFFSCNGREFETYFGDGAQRMRDLFAAAKKRSPSIIFIDEIDQIYTKRTFDQLLVELDGSNQNDCIFVIAATDVPDSLHMSLVKNGRFDRCVDVLKPNSDEKLEILESLMSKVPKANDVSLDMIAIYTDQFSGADLANMVNLAALEAARDGAKAVTFSHMMSAMDEIRMTKGNPDDYEEQLLSE</sequence>
<accession>A0ACB0KVD8</accession>
<comment type="caution">
    <text evidence="1">The sequence shown here is derived from an EMBL/GenBank/DDBJ whole genome shotgun (WGS) entry which is preliminary data.</text>
</comment>
<evidence type="ECO:0000313" key="1">
    <source>
        <dbReference type="EMBL" id="CAJ2661129.1"/>
    </source>
</evidence>
<dbReference type="EMBL" id="CASHSV030000311">
    <property type="protein sequence ID" value="CAJ2661129.1"/>
    <property type="molecule type" value="Genomic_DNA"/>
</dbReference>
<name>A0ACB0KVD8_TRIPR</name>
<organism evidence="1 2">
    <name type="scientific">Trifolium pratense</name>
    <name type="common">Red clover</name>
    <dbReference type="NCBI Taxonomy" id="57577"/>
    <lineage>
        <taxon>Eukaryota</taxon>
        <taxon>Viridiplantae</taxon>
        <taxon>Streptophyta</taxon>
        <taxon>Embryophyta</taxon>
        <taxon>Tracheophyta</taxon>
        <taxon>Spermatophyta</taxon>
        <taxon>Magnoliopsida</taxon>
        <taxon>eudicotyledons</taxon>
        <taxon>Gunneridae</taxon>
        <taxon>Pentapetalae</taxon>
        <taxon>rosids</taxon>
        <taxon>fabids</taxon>
        <taxon>Fabales</taxon>
        <taxon>Fabaceae</taxon>
        <taxon>Papilionoideae</taxon>
        <taxon>50 kb inversion clade</taxon>
        <taxon>NPAAA clade</taxon>
        <taxon>Hologalegina</taxon>
        <taxon>IRL clade</taxon>
        <taxon>Trifolieae</taxon>
        <taxon>Trifolium</taxon>
    </lineage>
</organism>
<proteinExistence type="predicted"/>
<gene>
    <name evidence="1" type="ORF">MILVUS5_LOCUS26912</name>
</gene>
<dbReference type="Proteomes" id="UP001177021">
    <property type="component" value="Unassembled WGS sequence"/>
</dbReference>
<protein>
    <submittedName>
        <fullName evidence="1">Uncharacterized protein</fullName>
    </submittedName>
</protein>